<dbReference type="InterPro" id="IPR004853">
    <property type="entry name" value="Sugar_P_trans_dom"/>
</dbReference>
<feature type="transmembrane region" description="Helical" evidence="6">
    <location>
        <begin position="225"/>
        <end position="246"/>
    </location>
</feature>
<evidence type="ECO:0000256" key="5">
    <source>
        <dbReference type="SAM" id="MobiDB-lite"/>
    </source>
</evidence>
<name>A0A2T0FD29_9ASCO</name>
<organism evidence="8 9">
    <name type="scientific">Wickerhamiella sorbophila</name>
    <dbReference type="NCBI Taxonomy" id="45607"/>
    <lineage>
        <taxon>Eukaryota</taxon>
        <taxon>Fungi</taxon>
        <taxon>Dikarya</taxon>
        <taxon>Ascomycota</taxon>
        <taxon>Saccharomycotina</taxon>
        <taxon>Dipodascomycetes</taxon>
        <taxon>Dipodascales</taxon>
        <taxon>Trichomonascaceae</taxon>
        <taxon>Wickerhamiella</taxon>
    </lineage>
</organism>
<keyword evidence="4 6" id="KW-0472">Membrane</keyword>
<feature type="domain" description="Sugar phosphate transporter" evidence="7">
    <location>
        <begin position="93"/>
        <end position="400"/>
    </location>
</feature>
<dbReference type="RefSeq" id="XP_024662852.1">
    <property type="nucleotide sequence ID" value="XM_024807084.1"/>
</dbReference>
<accession>A0A2T0FD29</accession>
<dbReference type="Proteomes" id="UP000238350">
    <property type="component" value="Unassembled WGS sequence"/>
</dbReference>
<feature type="transmembrane region" description="Helical" evidence="6">
    <location>
        <begin position="291"/>
        <end position="309"/>
    </location>
</feature>
<evidence type="ECO:0000313" key="8">
    <source>
        <dbReference type="EMBL" id="PRT52906.1"/>
    </source>
</evidence>
<feature type="transmembrane region" description="Helical" evidence="6">
    <location>
        <begin position="345"/>
        <end position="378"/>
    </location>
</feature>
<protein>
    <submittedName>
        <fullName evidence="8">Transporter C83.11</fullName>
    </submittedName>
</protein>
<dbReference type="PANTHER" id="PTHR11132">
    <property type="entry name" value="SOLUTE CARRIER FAMILY 35"/>
    <property type="match status" value="1"/>
</dbReference>
<comment type="caution">
    <text evidence="8">The sequence shown here is derived from an EMBL/GenBank/DDBJ whole genome shotgun (WGS) entry which is preliminary data.</text>
</comment>
<dbReference type="SUPFAM" id="SSF103481">
    <property type="entry name" value="Multidrug resistance efflux transporter EmrE"/>
    <property type="match status" value="1"/>
</dbReference>
<feature type="region of interest" description="Disordered" evidence="5">
    <location>
        <begin position="51"/>
        <end position="74"/>
    </location>
</feature>
<feature type="transmembrane region" description="Helical" evidence="6">
    <location>
        <begin position="315"/>
        <end position="333"/>
    </location>
</feature>
<gene>
    <name evidence="8" type="ORF">B9G98_00526</name>
</gene>
<evidence type="ECO:0000256" key="4">
    <source>
        <dbReference type="ARBA" id="ARBA00023136"/>
    </source>
</evidence>
<dbReference type="OrthoDB" id="1588579at2759"/>
<feature type="transmembrane region" description="Helical" evidence="6">
    <location>
        <begin position="384"/>
        <end position="400"/>
    </location>
</feature>
<feature type="transmembrane region" description="Helical" evidence="6">
    <location>
        <begin position="252"/>
        <end position="270"/>
    </location>
</feature>
<evidence type="ECO:0000256" key="3">
    <source>
        <dbReference type="ARBA" id="ARBA00022989"/>
    </source>
</evidence>
<proteinExistence type="predicted"/>
<feature type="transmembrane region" description="Helical" evidence="6">
    <location>
        <begin position="122"/>
        <end position="145"/>
    </location>
</feature>
<evidence type="ECO:0000256" key="1">
    <source>
        <dbReference type="ARBA" id="ARBA00004141"/>
    </source>
</evidence>
<sequence>MTNVASGSGMHWDQSGGPIGEDTVKFPDISTPTRHRPALSLEHAHVKVQDHPSHHHIPRHAHHRSGERIRSKSFSEQTQEVAKQLAPPISVSLVVMCLAWYLCSAISNNIAKAILDEFNYPVTLTMAQFVYAVAFSSLFCTLARIRPEITFWFPRDMVGTSGVPAPNKYIVQSTGPMACFQLVGHILSFMSMSEIPVSLVHAIKSLSPLFTVLAQTIFLRAKYSWATYAALCPLMLGVIMTCGAGFMARPFAILYALAATMVFVTQNMYSKRLLTTGSAANNAPKLDKMTVLCWCNTIAFFLTMPIWFFSDGIRMIQYGVASTGSFKLLLTLFTLNGFSHFSQNLLAFVVLGSISTVSYSIASLFKRIVVITVAIFWFGQQVSTAQGWGIAITFFGLYLYDKFGSKPEIPAKESLPT</sequence>
<dbReference type="InterPro" id="IPR050186">
    <property type="entry name" value="TPT_transporter"/>
</dbReference>
<dbReference type="AlphaFoldDB" id="A0A2T0FD29"/>
<keyword evidence="2 6" id="KW-0812">Transmembrane</keyword>
<evidence type="ECO:0000256" key="2">
    <source>
        <dbReference type="ARBA" id="ARBA00022692"/>
    </source>
</evidence>
<feature type="transmembrane region" description="Helical" evidence="6">
    <location>
        <begin position="85"/>
        <end position="102"/>
    </location>
</feature>
<evidence type="ECO:0000256" key="6">
    <source>
        <dbReference type="SAM" id="Phobius"/>
    </source>
</evidence>
<feature type="compositionally biased region" description="Basic residues" evidence="5">
    <location>
        <begin position="53"/>
        <end position="63"/>
    </location>
</feature>
<keyword evidence="9" id="KW-1185">Reference proteome</keyword>
<dbReference type="GeneID" id="36514275"/>
<dbReference type="InterPro" id="IPR037185">
    <property type="entry name" value="EmrE-like"/>
</dbReference>
<keyword evidence="3 6" id="KW-1133">Transmembrane helix</keyword>
<comment type="subcellular location">
    <subcellularLocation>
        <location evidence="1">Membrane</location>
        <topology evidence="1">Multi-pass membrane protein</topology>
    </subcellularLocation>
</comment>
<dbReference type="STRING" id="45607.A0A2T0FD29"/>
<dbReference type="EMBL" id="NDIQ01000001">
    <property type="protein sequence ID" value="PRT52906.1"/>
    <property type="molecule type" value="Genomic_DNA"/>
</dbReference>
<dbReference type="GO" id="GO:0016020">
    <property type="term" value="C:membrane"/>
    <property type="evidence" value="ECO:0007669"/>
    <property type="project" value="UniProtKB-SubCell"/>
</dbReference>
<evidence type="ECO:0000259" key="7">
    <source>
        <dbReference type="Pfam" id="PF03151"/>
    </source>
</evidence>
<reference evidence="8 9" key="1">
    <citation type="submission" date="2017-04" db="EMBL/GenBank/DDBJ databases">
        <title>Genome sequencing of [Candida] sorbophila.</title>
        <authorList>
            <person name="Ahn J.O."/>
        </authorList>
    </citation>
    <scope>NUCLEOTIDE SEQUENCE [LARGE SCALE GENOMIC DNA]</scope>
    <source>
        <strain evidence="8 9">DS02</strain>
    </source>
</reference>
<evidence type="ECO:0000313" key="9">
    <source>
        <dbReference type="Proteomes" id="UP000238350"/>
    </source>
</evidence>
<dbReference type="Pfam" id="PF03151">
    <property type="entry name" value="TPT"/>
    <property type="match status" value="1"/>
</dbReference>